<evidence type="ECO:0000259" key="9">
    <source>
        <dbReference type="PROSITE" id="PS50929"/>
    </source>
</evidence>
<keyword evidence="3 8" id="KW-0812">Transmembrane</keyword>
<keyword evidence="5 8" id="KW-1133">Transmembrane helix</keyword>
<comment type="similarity">
    <text evidence="1">Belongs to the ABC transporter superfamily. ABCB family. Multidrug resistance exporter (TC 3.A.1.201) subfamily.</text>
</comment>
<dbReference type="GO" id="GO:0016020">
    <property type="term" value="C:membrane"/>
    <property type="evidence" value="ECO:0007669"/>
    <property type="project" value="InterPro"/>
</dbReference>
<evidence type="ECO:0000256" key="3">
    <source>
        <dbReference type="ARBA" id="ARBA00022692"/>
    </source>
</evidence>
<dbReference type="GO" id="GO:0140359">
    <property type="term" value="F:ABC-type transporter activity"/>
    <property type="evidence" value="ECO:0007669"/>
    <property type="project" value="InterPro"/>
</dbReference>
<dbReference type="CDD" id="cd18577">
    <property type="entry name" value="ABC_6TM_Pgp_ABCB1_D1_like"/>
    <property type="match status" value="1"/>
</dbReference>
<protein>
    <recommendedName>
        <fullName evidence="9">ABC transmembrane type-1 domain-containing protein</fullName>
    </recommendedName>
</protein>
<dbReference type="OrthoDB" id="6500128at2759"/>
<reference evidence="10 11" key="1">
    <citation type="submission" date="2019-07" db="EMBL/GenBank/DDBJ databases">
        <title>De Novo Assembly of kiwifruit Actinidia rufa.</title>
        <authorList>
            <person name="Sugita-Konishi S."/>
            <person name="Sato K."/>
            <person name="Mori E."/>
            <person name="Abe Y."/>
            <person name="Kisaki G."/>
            <person name="Hamano K."/>
            <person name="Suezawa K."/>
            <person name="Otani M."/>
            <person name="Fukuda T."/>
            <person name="Manabe T."/>
            <person name="Gomi K."/>
            <person name="Tabuchi M."/>
            <person name="Akimitsu K."/>
            <person name="Kataoka I."/>
        </authorList>
    </citation>
    <scope>NUCLEOTIDE SEQUENCE [LARGE SCALE GENOMIC DNA]</scope>
    <source>
        <strain evidence="11">cv. Fuchu</strain>
    </source>
</reference>
<evidence type="ECO:0000313" key="11">
    <source>
        <dbReference type="Proteomes" id="UP000585474"/>
    </source>
</evidence>
<feature type="transmembrane region" description="Helical" evidence="8">
    <location>
        <begin position="12"/>
        <end position="39"/>
    </location>
</feature>
<keyword evidence="11" id="KW-1185">Reference proteome</keyword>
<feature type="transmembrane region" description="Helical" evidence="8">
    <location>
        <begin position="155"/>
        <end position="177"/>
    </location>
</feature>
<dbReference type="Proteomes" id="UP000585474">
    <property type="component" value="Unassembled WGS sequence"/>
</dbReference>
<dbReference type="PROSITE" id="PS50929">
    <property type="entry name" value="ABC_TM1F"/>
    <property type="match status" value="1"/>
</dbReference>
<evidence type="ECO:0000256" key="2">
    <source>
        <dbReference type="ARBA" id="ARBA00022448"/>
    </source>
</evidence>
<sequence length="287" mass="30874">MVLKHSDGLDIMLMTLGTIGCVADGASMSSIMLVLSNLMNGYASSYLTLQEINKYALDLLYVAVGVGSGAFLEGFCWARTAERQTSRLRTKYLQAVLRQEVGFFDTYQGASMTSQVVSSISTDMLIILGVLTEKVPNFIMNIAMFMTAQMTAVYLCWRLAIVAIPAVLMLIIPGLVYGKLLTDVGEKIQEAYTVAGGIVEQALSSIRTVYSYVREDHTAQSYSDALEPILNLGSKQGLMKGMAIGSVGIAYAVWALQGWYGSILVTEKGVKGGNAFTAGVCIVYGGL</sequence>
<evidence type="ECO:0000256" key="5">
    <source>
        <dbReference type="ARBA" id="ARBA00022989"/>
    </source>
</evidence>
<keyword evidence="7" id="KW-0325">Glycoprotein</keyword>
<dbReference type="AlphaFoldDB" id="A0A7J0GMF7"/>
<gene>
    <name evidence="10" type="ORF">Acr_23g0003550</name>
</gene>
<proteinExistence type="inferred from homology"/>
<dbReference type="Gene3D" id="1.20.1560.10">
    <property type="entry name" value="ABC transporter type 1, transmembrane domain"/>
    <property type="match status" value="1"/>
</dbReference>
<dbReference type="PANTHER" id="PTHR45136">
    <property type="entry name" value="ABC TRANSPORTER DOMAIN-CONTAINING PROTEIN"/>
    <property type="match status" value="1"/>
</dbReference>
<evidence type="ECO:0000256" key="4">
    <source>
        <dbReference type="ARBA" id="ARBA00022737"/>
    </source>
</evidence>
<evidence type="ECO:0000256" key="7">
    <source>
        <dbReference type="ARBA" id="ARBA00023180"/>
    </source>
</evidence>
<name>A0A7J0GMF7_9ERIC</name>
<keyword evidence="2" id="KW-0813">Transport</keyword>
<evidence type="ECO:0000313" key="10">
    <source>
        <dbReference type="EMBL" id="GFZ11970.1"/>
    </source>
</evidence>
<dbReference type="SUPFAM" id="SSF90123">
    <property type="entry name" value="ABC transporter transmembrane region"/>
    <property type="match status" value="1"/>
</dbReference>
<dbReference type="InterPro" id="IPR011527">
    <property type="entry name" value="ABC1_TM_dom"/>
</dbReference>
<keyword evidence="4" id="KW-0677">Repeat</keyword>
<dbReference type="EMBL" id="BJWL01000023">
    <property type="protein sequence ID" value="GFZ11970.1"/>
    <property type="molecule type" value="Genomic_DNA"/>
</dbReference>
<feature type="domain" description="ABC transmembrane type-1" evidence="9">
    <location>
        <begin position="16"/>
        <end position="287"/>
    </location>
</feature>
<feature type="transmembrane region" description="Helical" evidence="8">
    <location>
        <begin position="242"/>
        <end position="261"/>
    </location>
</feature>
<organism evidence="10 11">
    <name type="scientific">Actinidia rufa</name>
    <dbReference type="NCBI Taxonomy" id="165716"/>
    <lineage>
        <taxon>Eukaryota</taxon>
        <taxon>Viridiplantae</taxon>
        <taxon>Streptophyta</taxon>
        <taxon>Embryophyta</taxon>
        <taxon>Tracheophyta</taxon>
        <taxon>Spermatophyta</taxon>
        <taxon>Magnoliopsida</taxon>
        <taxon>eudicotyledons</taxon>
        <taxon>Gunneridae</taxon>
        <taxon>Pentapetalae</taxon>
        <taxon>asterids</taxon>
        <taxon>Ericales</taxon>
        <taxon>Actinidiaceae</taxon>
        <taxon>Actinidia</taxon>
    </lineage>
</organism>
<accession>A0A7J0GMF7</accession>
<dbReference type="Pfam" id="PF00664">
    <property type="entry name" value="ABC_membrane"/>
    <property type="match status" value="1"/>
</dbReference>
<feature type="transmembrane region" description="Helical" evidence="8">
    <location>
        <begin position="59"/>
        <end position="78"/>
    </location>
</feature>
<comment type="caution">
    <text evidence="10">The sequence shown here is derived from an EMBL/GenBank/DDBJ whole genome shotgun (WGS) entry which is preliminary data.</text>
</comment>
<evidence type="ECO:0000256" key="8">
    <source>
        <dbReference type="SAM" id="Phobius"/>
    </source>
</evidence>
<keyword evidence="6 8" id="KW-0472">Membrane</keyword>
<evidence type="ECO:0000256" key="1">
    <source>
        <dbReference type="ARBA" id="ARBA00007577"/>
    </source>
</evidence>
<dbReference type="PANTHER" id="PTHR45136:SF2">
    <property type="entry name" value="ABC TRANSPORTER DOMAIN-CONTAINING PROTEIN"/>
    <property type="match status" value="1"/>
</dbReference>
<evidence type="ECO:0000256" key="6">
    <source>
        <dbReference type="ARBA" id="ARBA00023136"/>
    </source>
</evidence>
<dbReference type="GO" id="GO:0005524">
    <property type="term" value="F:ATP binding"/>
    <property type="evidence" value="ECO:0007669"/>
    <property type="project" value="InterPro"/>
</dbReference>
<dbReference type="InterPro" id="IPR036640">
    <property type="entry name" value="ABC1_TM_sf"/>
</dbReference>
<dbReference type="PROSITE" id="PS51257">
    <property type="entry name" value="PROKAR_LIPOPROTEIN"/>
    <property type="match status" value="1"/>
</dbReference>